<name>A0ABR7SFF2_9ACTN</name>
<feature type="domain" description="Immunity protein 35" evidence="1">
    <location>
        <begin position="6"/>
        <end position="93"/>
    </location>
</feature>
<dbReference type="EMBL" id="JACTVJ010000005">
    <property type="protein sequence ID" value="MBC9713093.1"/>
    <property type="molecule type" value="Genomic_DNA"/>
</dbReference>
<dbReference type="Pfam" id="PF15567">
    <property type="entry name" value="Imm35"/>
    <property type="match status" value="1"/>
</dbReference>
<protein>
    <recommendedName>
        <fullName evidence="1">Immunity protein 35 domain-containing protein</fullName>
    </recommendedName>
</protein>
<accession>A0ABR7SFF2</accession>
<proteinExistence type="predicted"/>
<evidence type="ECO:0000313" key="3">
    <source>
        <dbReference type="Proteomes" id="UP000642284"/>
    </source>
</evidence>
<comment type="caution">
    <text evidence="2">The sequence shown here is derived from an EMBL/GenBank/DDBJ whole genome shotgun (WGS) entry which is preliminary data.</text>
</comment>
<dbReference type="RefSeq" id="WP_187813543.1">
    <property type="nucleotide sequence ID" value="NZ_JACTVJ010000005.1"/>
</dbReference>
<dbReference type="Proteomes" id="UP000642284">
    <property type="component" value="Unassembled WGS sequence"/>
</dbReference>
<evidence type="ECO:0000313" key="2">
    <source>
        <dbReference type="EMBL" id="MBC9713093.1"/>
    </source>
</evidence>
<keyword evidence="3" id="KW-1185">Reference proteome</keyword>
<dbReference type="InterPro" id="IPR029082">
    <property type="entry name" value="Imm35"/>
</dbReference>
<reference evidence="2 3" key="1">
    <citation type="submission" date="2020-08" db="EMBL/GenBank/DDBJ databases">
        <title>Genemic of Streptomyces polyaspartic.</title>
        <authorList>
            <person name="Liu W."/>
        </authorList>
    </citation>
    <scope>NUCLEOTIDE SEQUENCE [LARGE SCALE GENOMIC DNA]</scope>
    <source>
        <strain evidence="2 3">TRM66268-LWL</strain>
    </source>
</reference>
<evidence type="ECO:0000259" key="1">
    <source>
        <dbReference type="Pfam" id="PF15567"/>
    </source>
</evidence>
<organism evidence="2 3">
    <name type="scientific">Streptomyces polyasparticus</name>
    <dbReference type="NCBI Taxonomy" id="2767826"/>
    <lineage>
        <taxon>Bacteria</taxon>
        <taxon>Bacillati</taxon>
        <taxon>Actinomycetota</taxon>
        <taxon>Actinomycetes</taxon>
        <taxon>Kitasatosporales</taxon>
        <taxon>Streptomycetaceae</taxon>
        <taxon>Streptomyces</taxon>
    </lineage>
</organism>
<sequence>MIDRETAVRIVEDELVREHQFQAGLGIDSAPVAVLRVAEHELVWKVYVQSVEYLRTRDMRSMLVGHGPYLVDRVDGGLHEIGAVAERTGEWEPDYRARIRGIPVRTAVDDLHDEVRETAGLHGRLQAARMLRGRLRGLSPAQALRYADGLLGGRAPREFVTVALAQLVVPINPLVTARTIHPGGTAT</sequence>
<gene>
    <name evidence="2" type="ORF">H9Y04_10980</name>
</gene>